<keyword evidence="2" id="KW-0732">Signal</keyword>
<dbReference type="Proteomes" id="UP000694844">
    <property type="component" value="Chromosome 9"/>
</dbReference>
<evidence type="ECO:0000256" key="2">
    <source>
        <dbReference type="SAM" id="SignalP"/>
    </source>
</evidence>
<dbReference type="KEGG" id="cvn:111110818"/>
<feature type="compositionally biased region" description="Low complexity" evidence="1">
    <location>
        <begin position="195"/>
        <end position="210"/>
    </location>
</feature>
<evidence type="ECO:0000313" key="3">
    <source>
        <dbReference type="Proteomes" id="UP000694844"/>
    </source>
</evidence>
<evidence type="ECO:0000313" key="4">
    <source>
        <dbReference type="RefSeq" id="XP_022303151.1"/>
    </source>
</evidence>
<feature type="chain" id="PRO_5034554977" evidence="2">
    <location>
        <begin position="22"/>
        <end position="260"/>
    </location>
</feature>
<keyword evidence="3" id="KW-1185">Reference proteome</keyword>
<dbReference type="RefSeq" id="XP_022303151.1">
    <property type="nucleotide sequence ID" value="XM_022447443.1"/>
</dbReference>
<dbReference type="GeneID" id="111110818"/>
<name>A0A8B8BJN0_CRAVI</name>
<reference evidence="4" key="1">
    <citation type="submission" date="2025-08" db="UniProtKB">
        <authorList>
            <consortium name="RefSeq"/>
        </authorList>
    </citation>
    <scope>IDENTIFICATION</scope>
    <source>
        <tissue evidence="4">Whole sample</tissue>
    </source>
</reference>
<dbReference type="AlphaFoldDB" id="A0A8B8BJN0"/>
<sequence length="260" mass="27881">MSGLSNIACSLVVFFTSQIAALPLSKLCYLTDITSGPSRVITSGECGLKCGSKEGCMTFITCDLAYSKTCTIYKIASKETCGEKGVDCSYFVQKTVPSDSDEIVQSLQHDEDSIFGSPLAKTTTTTILKTITTTSIITTYPGTSTETNEHKESTSQQPTTAKPSESNTTQESSTFNVPTKRTTAATTLSQTLGITSSDASQDDTTTTSYDMRTQETSSYDVTTQENSSLPNVKPTTTEMSSTSKTVDCPDHVPEDLCQTH</sequence>
<evidence type="ECO:0000256" key="1">
    <source>
        <dbReference type="SAM" id="MobiDB-lite"/>
    </source>
</evidence>
<dbReference type="OrthoDB" id="6152464at2759"/>
<feature type="region of interest" description="Disordered" evidence="1">
    <location>
        <begin position="139"/>
        <end position="260"/>
    </location>
</feature>
<organism evidence="3 4">
    <name type="scientific">Crassostrea virginica</name>
    <name type="common">Eastern oyster</name>
    <dbReference type="NCBI Taxonomy" id="6565"/>
    <lineage>
        <taxon>Eukaryota</taxon>
        <taxon>Metazoa</taxon>
        <taxon>Spiralia</taxon>
        <taxon>Lophotrochozoa</taxon>
        <taxon>Mollusca</taxon>
        <taxon>Bivalvia</taxon>
        <taxon>Autobranchia</taxon>
        <taxon>Pteriomorphia</taxon>
        <taxon>Ostreida</taxon>
        <taxon>Ostreoidea</taxon>
        <taxon>Ostreidae</taxon>
        <taxon>Crassostrea</taxon>
    </lineage>
</organism>
<gene>
    <name evidence="4" type="primary">LOC111110818</name>
</gene>
<feature type="compositionally biased region" description="Polar residues" evidence="1">
    <location>
        <begin position="214"/>
        <end position="245"/>
    </location>
</feature>
<feature type="compositionally biased region" description="Polar residues" evidence="1">
    <location>
        <begin position="154"/>
        <end position="194"/>
    </location>
</feature>
<proteinExistence type="predicted"/>
<protein>
    <submittedName>
        <fullName evidence="4">Uncharacterized protein LOC111110818</fullName>
    </submittedName>
</protein>
<feature type="signal peptide" evidence="2">
    <location>
        <begin position="1"/>
        <end position="21"/>
    </location>
</feature>
<accession>A0A8B8BJN0</accession>